<dbReference type="EMBL" id="UGSB01000001">
    <property type="protein sequence ID" value="SUA54283.1"/>
    <property type="molecule type" value="Genomic_DNA"/>
</dbReference>
<keyword evidence="2" id="KW-0805">Transcription regulation</keyword>
<dbReference type="GO" id="GO:0003700">
    <property type="term" value="F:DNA-binding transcription factor activity"/>
    <property type="evidence" value="ECO:0007669"/>
    <property type="project" value="InterPro"/>
</dbReference>
<evidence type="ECO:0000256" key="4">
    <source>
        <dbReference type="ARBA" id="ARBA00023163"/>
    </source>
</evidence>
<dbReference type="SUPFAM" id="SSF46785">
    <property type="entry name" value="Winged helix' DNA-binding domain"/>
    <property type="match status" value="1"/>
</dbReference>
<dbReference type="Pfam" id="PF03466">
    <property type="entry name" value="LysR_substrate"/>
    <property type="match status" value="1"/>
</dbReference>
<dbReference type="FunFam" id="1.10.10.10:FF:000001">
    <property type="entry name" value="LysR family transcriptional regulator"/>
    <property type="match status" value="1"/>
</dbReference>
<dbReference type="Proteomes" id="UP000594903">
    <property type="component" value="Chromosome"/>
</dbReference>
<sequence>MDLKQIRYFVAVAEERSFTAAAERLHITQPPLSRQIQLLEEFLSVQLLKRDTRPLELTEAGRLFYEQSIQLLNRIEQMQVATTRLGQSYQERLSIGFVVSTIYSGLPSLVQDFRDAFPNTRLEFLEMTSAEQFEALKSGRIDIGFGRVRMYDPAISRVVLREERLALAVPYTSPLATSQEPLPLSVLNNKDIIVYPSNSTPSFADYVLNALHDRRIHLSEIHDVQSLQTALGLVAAGVGYCVMPTGARIRSDIHYRLIAEEENVSIPIIFSYRKKDTSWYIDGFFKMIEKLYRDNPELLDPDYGFKP</sequence>
<keyword evidence="4" id="KW-0804">Transcription</keyword>
<proteinExistence type="inferred from homology"/>
<dbReference type="Gene3D" id="3.40.190.10">
    <property type="entry name" value="Periplasmic binding protein-like II"/>
    <property type="match status" value="2"/>
</dbReference>
<dbReference type="OrthoDB" id="9157176at2"/>
<evidence type="ECO:0000313" key="8">
    <source>
        <dbReference type="Proteomes" id="UP000254603"/>
    </source>
</evidence>
<dbReference type="GO" id="GO:0003677">
    <property type="term" value="F:DNA binding"/>
    <property type="evidence" value="ECO:0007669"/>
    <property type="project" value="UniProtKB-KW"/>
</dbReference>
<evidence type="ECO:0000259" key="5">
    <source>
        <dbReference type="PROSITE" id="PS50931"/>
    </source>
</evidence>
<dbReference type="SUPFAM" id="SSF53850">
    <property type="entry name" value="Periplasmic binding protein-like II"/>
    <property type="match status" value="1"/>
</dbReference>
<feature type="domain" description="HTH lysR-type" evidence="5">
    <location>
        <begin position="1"/>
        <end position="58"/>
    </location>
</feature>
<dbReference type="InterPro" id="IPR000847">
    <property type="entry name" value="LysR_HTH_N"/>
</dbReference>
<evidence type="ECO:0000256" key="2">
    <source>
        <dbReference type="ARBA" id="ARBA00023015"/>
    </source>
</evidence>
<evidence type="ECO:0000256" key="1">
    <source>
        <dbReference type="ARBA" id="ARBA00009437"/>
    </source>
</evidence>
<dbReference type="EMBL" id="CP065725">
    <property type="protein sequence ID" value="QPT38961.1"/>
    <property type="molecule type" value="Genomic_DNA"/>
</dbReference>
<dbReference type="Proteomes" id="UP000254603">
    <property type="component" value="Unassembled WGS sequence"/>
</dbReference>
<dbReference type="Gene3D" id="1.10.10.10">
    <property type="entry name" value="Winged helix-like DNA-binding domain superfamily/Winged helix DNA-binding domain"/>
    <property type="match status" value="1"/>
</dbReference>
<reference evidence="7 8" key="1">
    <citation type="submission" date="2018-06" db="EMBL/GenBank/DDBJ databases">
        <authorList>
            <consortium name="Pathogen Informatics"/>
            <person name="Doyle S."/>
        </authorList>
    </citation>
    <scope>NUCLEOTIDE SEQUENCE [LARGE SCALE GENOMIC DNA]</scope>
    <source>
        <strain evidence="7 8">NCTC11997</strain>
    </source>
</reference>
<dbReference type="PANTHER" id="PTHR30346:SF17">
    <property type="entry name" value="LYSR FAMILY TRANSCRIPTIONAL REGULATOR"/>
    <property type="match status" value="1"/>
</dbReference>
<organism evidence="7 8">
    <name type="scientific">Oligella ureolytica</name>
    <dbReference type="NCBI Taxonomy" id="90244"/>
    <lineage>
        <taxon>Bacteria</taxon>
        <taxon>Pseudomonadati</taxon>
        <taxon>Pseudomonadota</taxon>
        <taxon>Betaproteobacteria</taxon>
        <taxon>Burkholderiales</taxon>
        <taxon>Alcaligenaceae</taxon>
        <taxon>Oligella</taxon>
    </lineage>
</organism>
<dbReference type="STRING" id="1122619.GCA_000373745_01113"/>
<dbReference type="PANTHER" id="PTHR30346">
    <property type="entry name" value="TRANSCRIPTIONAL DUAL REGULATOR HCAR-RELATED"/>
    <property type="match status" value="1"/>
</dbReference>
<dbReference type="Pfam" id="PF00126">
    <property type="entry name" value="HTH_1"/>
    <property type="match status" value="1"/>
</dbReference>
<evidence type="ECO:0000313" key="9">
    <source>
        <dbReference type="Proteomes" id="UP000594903"/>
    </source>
</evidence>
<keyword evidence="3" id="KW-0238">DNA-binding</keyword>
<dbReference type="GO" id="GO:0032993">
    <property type="term" value="C:protein-DNA complex"/>
    <property type="evidence" value="ECO:0007669"/>
    <property type="project" value="TreeGrafter"/>
</dbReference>
<comment type="similarity">
    <text evidence="1">Belongs to the LysR transcriptional regulatory family.</text>
</comment>
<dbReference type="PROSITE" id="PS50931">
    <property type="entry name" value="HTH_LYSR"/>
    <property type="match status" value="1"/>
</dbReference>
<gene>
    <name evidence="7" type="primary">benM</name>
    <name evidence="6" type="ORF">I6G29_06980</name>
    <name evidence="7" type="ORF">NCTC11997_01457</name>
</gene>
<accession>A0A378XEF9</accession>
<dbReference type="InterPro" id="IPR036388">
    <property type="entry name" value="WH-like_DNA-bd_sf"/>
</dbReference>
<reference evidence="6 9" key="2">
    <citation type="submission" date="2020-12" db="EMBL/GenBank/DDBJ databases">
        <title>FDA dAtabase for Regulatory Grade micrObial Sequences (FDA-ARGOS): Supporting development and validation of Infectious Disease Dx tests.</title>
        <authorList>
            <person name="Sproer C."/>
            <person name="Gronow S."/>
            <person name="Severitt S."/>
            <person name="Schroder I."/>
            <person name="Tallon L."/>
            <person name="Sadzewicz L."/>
            <person name="Zhao X."/>
            <person name="Boylan J."/>
            <person name="Ott S."/>
            <person name="Bowen H."/>
            <person name="Vavikolanu K."/>
            <person name="Mehta A."/>
            <person name="Aluvathingal J."/>
            <person name="Nadendla S."/>
            <person name="Lowell S."/>
            <person name="Myers T."/>
            <person name="Yan Y."/>
            <person name="Sichtig H."/>
        </authorList>
    </citation>
    <scope>NUCLEOTIDE SEQUENCE [LARGE SCALE GENOMIC DNA]</scope>
    <source>
        <strain evidence="6 9">FDAARGOS_872</strain>
    </source>
</reference>
<dbReference type="PRINTS" id="PR00039">
    <property type="entry name" value="HTHLYSR"/>
</dbReference>
<evidence type="ECO:0000256" key="3">
    <source>
        <dbReference type="ARBA" id="ARBA00023125"/>
    </source>
</evidence>
<dbReference type="InterPro" id="IPR036390">
    <property type="entry name" value="WH_DNA-bd_sf"/>
</dbReference>
<protein>
    <submittedName>
        <fullName evidence="7">Ben and cat operon transcriptional regulator</fullName>
    </submittedName>
    <submittedName>
        <fullName evidence="6">LysR family transcriptional regulator</fullName>
    </submittedName>
</protein>
<keyword evidence="9" id="KW-1185">Reference proteome</keyword>
<evidence type="ECO:0000313" key="6">
    <source>
        <dbReference type="EMBL" id="QPT38961.1"/>
    </source>
</evidence>
<evidence type="ECO:0000313" key="7">
    <source>
        <dbReference type="EMBL" id="SUA54283.1"/>
    </source>
</evidence>
<dbReference type="InterPro" id="IPR005119">
    <property type="entry name" value="LysR_subst-bd"/>
</dbReference>
<dbReference type="RefSeq" id="WP_018574301.1">
    <property type="nucleotide sequence ID" value="NZ_CP065725.1"/>
</dbReference>
<name>A0A378XEF9_9BURK</name>
<dbReference type="AlphaFoldDB" id="A0A378XEF9"/>